<accession>A0A2M7SEC6</accession>
<dbReference type="NCBIfam" id="TIGR02436">
    <property type="entry name" value="four helix bundle protein"/>
    <property type="match status" value="1"/>
</dbReference>
<reference evidence="2" key="1">
    <citation type="submission" date="2017-09" db="EMBL/GenBank/DDBJ databases">
        <title>Depth-based differentiation of microbial function through sediment-hosted aquifers and enrichment of novel symbionts in the deep terrestrial subsurface.</title>
        <authorList>
            <person name="Probst A.J."/>
            <person name="Ladd B."/>
            <person name="Jarett J.K."/>
            <person name="Geller-Mcgrath D.E."/>
            <person name="Sieber C.M.K."/>
            <person name="Emerson J.B."/>
            <person name="Anantharaman K."/>
            <person name="Thomas B.C."/>
            <person name="Malmstrom R."/>
            <person name="Stieglmeier M."/>
            <person name="Klingl A."/>
            <person name="Woyke T."/>
            <person name="Ryan C.M."/>
            <person name="Banfield J.F."/>
        </authorList>
    </citation>
    <scope>NUCLEOTIDE SEQUENCE [LARGE SCALE GENOMIC DNA]</scope>
</reference>
<gene>
    <name evidence="1" type="ORF">COY52_02215</name>
</gene>
<sequence>MPFLFEKLDVYKRALEFSNKITKSTEQIKGYYSLIDQLRRASMSISLNIAEGNGRFSKNDRKQFFLIARGSAFECVPLLEMCRSNEILTNIEVENYRNDLDIVCRMLTNLILGIEKRETDKNK</sequence>
<evidence type="ECO:0000313" key="1">
    <source>
        <dbReference type="EMBL" id="PIZ17897.1"/>
    </source>
</evidence>
<comment type="caution">
    <text evidence="1">The sequence shown here is derived from an EMBL/GenBank/DDBJ whole genome shotgun (WGS) entry which is preliminary data.</text>
</comment>
<dbReference type="AlphaFoldDB" id="A0A2M7SEC6"/>
<dbReference type="CDD" id="cd16377">
    <property type="entry name" value="23S_rRNA_IVP_like"/>
    <property type="match status" value="1"/>
</dbReference>
<dbReference type="Pfam" id="PF05635">
    <property type="entry name" value="23S_rRNA_IVP"/>
    <property type="match status" value="1"/>
</dbReference>
<organism evidence="1 2">
    <name type="scientific">Candidatus Desantisbacteria bacterium CG_4_10_14_0_8_um_filter_48_22</name>
    <dbReference type="NCBI Taxonomy" id="1974543"/>
    <lineage>
        <taxon>Bacteria</taxon>
        <taxon>Candidatus Desantisiibacteriota</taxon>
    </lineage>
</organism>
<proteinExistence type="predicted"/>
<dbReference type="PANTHER" id="PTHR38471">
    <property type="entry name" value="FOUR HELIX BUNDLE PROTEIN"/>
    <property type="match status" value="1"/>
</dbReference>
<protein>
    <submittedName>
        <fullName evidence="1">Four helix bundle protein</fullName>
    </submittedName>
</protein>
<dbReference type="Proteomes" id="UP000229307">
    <property type="component" value="Unassembled WGS sequence"/>
</dbReference>
<dbReference type="InterPro" id="IPR036583">
    <property type="entry name" value="23S_rRNA_IVS_sf"/>
</dbReference>
<dbReference type="SUPFAM" id="SSF158446">
    <property type="entry name" value="IVS-encoded protein-like"/>
    <property type="match status" value="1"/>
</dbReference>
<dbReference type="InterPro" id="IPR012657">
    <property type="entry name" value="23S_rRNA-intervening_sequence"/>
</dbReference>
<dbReference type="EMBL" id="PFMR01000069">
    <property type="protein sequence ID" value="PIZ17897.1"/>
    <property type="molecule type" value="Genomic_DNA"/>
</dbReference>
<name>A0A2M7SEC6_9BACT</name>
<evidence type="ECO:0000313" key="2">
    <source>
        <dbReference type="Proteomes" id="UP000229307"/>
    </source>
</evidence>
<dbReference type="PANTHER" id="PTHR38471:SF2">
    <property type="entry name" value="FOUR HELIX BUNDLE PROTEIN"/>
    <property type="match status" value="1"/>
</dbReference>
<dbReference type="Gene3D" id="1.20.1440.60">
    <property type="entry name" value="23S rRNA-intervening sequence"/>
    <property type="match status" value="1"/>
</dbReference>